<dbReference type="EMBL" id="CP096983">
    <property type="protein sequence ID" value="URZ13672.1"/>
    <property type="molecule type" value="Genomic_DNA"/>
</dbReference>
<dbReference type="Proteomes" id="UP000190951">
    <property type="component" value="Chromosome"/>
</dbReference>
<dbReference type="InterPro" id="IPR009097">
    <property type="entry name" value="Cyclic_Pdiesterase"/>
</dbReference>
<dbReference type="KEGG" id="crw:CROST_044380"/>
<dbReference type="RefSeq" id="WP_077833598.1">
    <property type="nucleotide sequence ID" value="NZ_CP096983.1"/>
</dbReference>
<dbReference type="AlphaFoldDB" id="A0A1S8L5T9"/>
<evidence type="ECO:0000313" key="2">
    <source>
        <dbReference type="Proteomes" id="UP000190951"/>
    </source>
</evidence>
<gene>
    <name evidence="1" type="ORF">CROST_044380</name>
</gene>
<protein>
    <submittedName>
        <fullName evidence="1">Uncharacterized protein</fullName>
    </submittedName>
</protein>
<organism evidence="1 2">
    <name type="scientific">Clostridium felsineum</name>
    <dbReference type="NCBI Taxonomy" id="36839"/>
    <lineage>
        <taxon>Bacteria</taxon>
        <taxon>Bacillati</taxon>
        <taxon>Bacillota</taxon>
        <taxon>Clostridia</taxon>
        <taxon>Eubacteriales</taxon>
        <taxon>Clostridiaceae</taxon>
        <taxon>Clostridium</taxon>
    </lineage>
</organism>
<dbReference type="SUPFAM" id="SSF55144">
    <property type="entry name" value="LigT-like"/>
    <property type="match status" value="1"/>
</dbReference>
<sequence>MKYCLIASFTKDSYLNVETLQRNACKKYKLYKRIPNLHVSLQMLDEPNLDKLDSIIKDELSIYKKFKVQIDKIHLAYNSSSKMVSLKVENKGYINRIIRNTNEKLHYGGFKFSMPHKEYNLFIPLANGNYQLKNILEQESAATLETIPEKNYSFLKIESFDLCKMAGHRKMYLVKKYQLRDF</sequence>
<dbReference type="STRING" id="84029.CROST_21310"/>
<reference evidence="1 2" key="1">
    <citation type="submission" date="2022-04" db="EMBL/GenBank/DDBJ databases">
        <title>Genome sequence of C. roseum typestrain.</title>
        <authorList>
            <person name="Poehlein A."/>
            <person name="Schoch T."/>
            <person name="Duerre P."/>
            <person name="Daniel R."/>
        </authorList>
    </citation>
    <scope>NUCLEOTIDE SEQUENCE [LARGE SCALE GENOMIC DNA]</scope>
    <source>
        <strain evidence="1 2">DSM 7320</strain>
    </source>
</reference>
<name>A0A1S8L5T9_9CLOT</name>
<keyword evidence="2" id="KW-1185">Reference proteome</keyword>
<proteinExistence type="predicted"/>
<accession>A0A1S8L5T9</accession>
<dbReference type="Gene3D" id="3.90.1140.10">
    <property type="entry name" value="Cyclic phosphodiesterase"/>
    <property type="match status" value="1"/>
</dbReference>
<evidence type="ECO:0000313" key="1">
    <source>
        <dbReference type="EMBL" id="URZ13672.1"/>
    </source>
</evidence>